<dbReference type="AlphaFoldDB" id="X6NEL8"/>
<dbReference type="Proteomes" id="UP000023152">
    <property type="component" value="Unassembled WGS sequence"/>
</dbReference>
<gene>
    <name evidence="1" type="ORF">RFI_12950</name>
</gene>
<evidence type="ECO:0000313" key="2">
    <source>
        <dbReference type="Proteomes" id="UP000023152"/>
    </source>
</evidence>
<name>X6NEL8_RETFI</name>
<accession>X6NEL8</accession>
<sequence>KKNLFQINSNQIKSNQIKSNQNNTIQTNKKSMLNKVEPISILRAIGLDDRTVFVKFDNGVGNPGEITHEAKTNMMLLEMRQTGAMSLNDAMQDVAIAKQDVFKRVSAGFGLSTQDDSDDMFDTGMKHIVPWIVEEQLNALLDQLQ</sequence>
<reference evidence="1 2" key="1">
    <citation type="journal article" date="2013" name="Curr. Biol.">
        <title>The Genome of the Foraminiferan Reticulomyxa filosa.</title>
        <authorList>
            <person name="Glockner G."/>
            <person name="Hulsmann N."/>
            <person name="Schleicher M."/>
            <person name="Noegel A.A."/>
            <person name="Eichinger L."/>
            <person name="Gallinger C."/>
            <person name="Pawlowski J."/>
            <person name="Sierra R."/>
            <person name="Euteneuer U."/>
            <person name="Pillet L."/>
            <person name="Moustafa A."/>
            <person name="Platzer M."/>
            <person name="Groth M."/>
            <person name="Szafranski K."/>
            <person name="Schliwa M."/>
        </authorList>
    </citation>
    <scope>NUCLEOTIDE SEQUENCE [LARGE SCALE GENOMIC DNA]</scope>
</reference>
<organism evidence="1 2">
    <name type="scientific">Reticulomyxa filosa</name>
    <dbReference type="NCBI Taxonomy" id="46433"/>
    <lineage>
        <taxon>Eukaryota</taxon>
        <taxon>Sar</taxon>
        <taxon>Rhizaria</taxon>
        <taxon>Retaria</taxon>
        <taxon>Foraminifera</taxon>
        <taxon>Monothalamids</taxon>
        <taxon>Reticulomyxidae</taxon>
        <taxon>Reticulomyxa</taxon>
    </lineage>
</organism>
<feature type="non-terminal residue" evidence="1">
    <location>
        <position position="1"/>
    </location>
</feature>
<keyword evidence="2" id="KW-1185">Reference proteome</keyword>
<comment type="caution">
    <text evidence="1">The sequence shown here is derived from an EMBL/GenBank/DDBJ whole genome shotgun (WGS) entry which is preliminary data.</text>
</comment>
<proteinExistence type="predicted"/>
<evidence type="ECO:0000313" key="1">
    <source>
        <dbReference type="EMBL" id="ETO24209.1"/>
    </source>
</evidence>
<dbReference type="EMBL" id="ASPP01009365">
    <property type="protein sequence ID" value="ETO24209.1"/>
    <property type="molecule type" value="Genomic_DNA"/>
</dbReference>
<protein>
    <submittedName>
        <fullName evidence="1">Uncharacterized protein</fullName>
    </submittedName>
</protein>